<dbReference type="Proteomes" id="UP000799118">
    <property type="component" value="Unassembled WGS sequence"/>
</dbReference>
<evidence type="ECO:0000313" key="2">
    <source>
        <dbReference type="Proteomes" id="UP000799118"/>
    </source>
</evidence>
<keyword evidence="2" id="KW-1185">Reference proteome</keyword>
<accession>A0A6A4HDQ8</accession>
<dbReference type="EMBL" id="ML769524">
    <property type="protein sequence ID" value="KAE9395823.1"/>
    <property type="molecule type" value="Genomic_DNA"/>
</dbReference>
<organism evidence="1 2">
    <name type="scientific">Gymnopus androsaceus JB14</name>
    <dbReference type="NCBI Taxonomy" id="1447944"/>
    <lineage>
        <taxon>Eukaryota</taxon>
        <taxon>Fungi</taxon>
        <taxon>Dikarya</taxon>
        <taxon>Basidiomycota</taxon>
        <taxon>Agaricomycotina</taxon>
        <taxon>Agaricomycetes</taxon>
        <taxon>Agaricomycetidae</taxon>
        <taxon>Agaricales</taxon>
        <taxon>Marasmiineae</taxon>
        <taxon>Omphalotaceae</taxon>
        <taxon>Gymnopus</taxon>
    </lineage>
</organism>
<gene>
    <name evidence="1" type="ORF">BT96DRAFT_922571</name>
</gene>
<name>A0A6A4HDQ8_9AGAR</name>
<dbReference type="AlphaFoldDB" id="A0A6A4HDQ8"/>
<reference evidence="1" key="1">
    <citation type="journal article" date="2019" name="Environ. Microbiol.">
        <title>Fungal ecological strategies reflected in gene transcription - a case study of two litter decomposers.</title>
        <authorList>
            <person name="Barbi F."/>
            <person name="Kohler A."/>
            <person name="Barry K."/>
            <person name="Baskaran P."/>
            <person name="Daum C."/>
            <person name="Fauchery L."/>
            <person name="Ihrmark K."/>
            <person name="Kuo A."/>
            <person name="LaButti K."/>
            <person name="Lipzen A."/>
            <person name="Morin E."/>
            <person name="Grigoriev I.V."/>
            <person name="Henrissat B."/>
            <person name="Lindahl B."/>
            <person name="Martin F."/>
        </authorList>
    </citation>
    <scope>NUCLEOTIDE SEQUENCE</scope>
    <source>
        <strain evidence="1">JB14</strain>
    </source>
</reference>
<protein>
    <submittedName>
        <fullName evidence="1">Uncharacterized protein</fullName>
    </submittedName>
</protein>
<evidence type="ECO:0000313" key="1">
    <source>
        <dbReference type="EMBL" id="KAE9395823.1"/>
    </source>
</evidence>
<dbReference type="OrthoDB" id="3253976at2759"/>
<sequence>MAHLNRSAKSGNEWTLNELRAYNITICLQSSDSFFGYTPNEISNAIDPDFLTATLPPNENLADDTYRLLQYLGLATRVNSGQESAIHDFAKELLRLLGFEERETLLRSRYAIPFLICGDDRRSAQADLCIVQGNTRMIRLVIQEDKTTISANPEPKLIAGAIAAFQYNNAARSRAGLDPLDSMTILRSVLVPSSTKFPSLGS</sequence>
<proteinExistence type="predicted"/>